<keyword evidence="2" id="KW-0812">Transmembrane</keyword>
<evidence type="ECO:0000313" key="4">
    <source>
        <dbReference type="Proteomes" id="UP000789803"/>
    </source>
</evidence>
<keyword evidence="2" id="KW-1133">Transmembrane helix</keyword>
<accession>A0ABM8Q2D8</accession>
<proteinExistence type="predicted"/>
<feature type="transmembrane region" description="Helical" evidence="2">
    <location>
        <begin position="131"/>
        <end position="154"/>
    </location>
</feature>
<protein>
    <recommendedName>
        <fullName evidence="5">Integral membrane protein</fullName>
    </recommendedName>
</protein>
<evidence type="ECO:0008006" key="5">
    <source>
        <dbReference type="Google" id="ProtNLM"/>
    </source>
</evidence>
<sequence length="159" mass="17872">MIKTLTIIYFAFWLVLLGAGLYAQKAFLLSSQLGFFCAIIIACVSFYSYKKRVLKKLTQKDNVKTSDDEKIDKISDEQKDAKTLLNEEKARLKAQKTKLKDMGLGTAFVPYRLFAYAILVAGFILLKRNDLLDILGLFLGLSIMPFGALLAGFLNKESK</sequence>
<dbReference type="RefSeq" id="WP_229932030.1">
    <property type="nucleotide sequence ID" value="NZ_CAJHOF010000001.1"/>
</dbReference>
<feature type="transmembrane region" description="Helical" evidence="2">
    <location>
        <begin position="33"/>
        <end position="49"/>
    </location>
</feature>
<name>A0ABM8Q2D8_9BACT</name>
<evidence type="ECO:0000256" key="1">
    <source>
        <dbReference type="SAM" id="Coils"/>
    </source>
</evidence>
<evidence type="ECO:0000256" key="2">
    <source>
        <dbReference type="SAM" id="Phobius"/>
    </source>
</evidence>
<comment type="caution">
    <text evidence="3">The sequence shown here is derived from an EMBL/GenBank/DDBJ whole genome shotgun (WGS) entry which is preliminary data.</text>
</comment>
<organism evidence="3 4">
    <name type="scientific">Campylobacter majalis</name>
    <dbReference type="NCBI Taxonomy" id="2790656"/>
    <lineage>
        <taxon>Bacteria</taxon>
        <taxon>Pseudomonadati</taxon>
        <taxon>Campylobacterota</taxon>
        <taxon>Epsilonproteobacteria</taxon>
        <taxon>Campylobacterales</taxon>
        <taxon>Campylobacteraceae</taxon>
        <taxon>Campylobacter</taxon>
    </lineage>
</organism>
<keyword evidence="2" id="KW-0472">Membrane</keyword>
<feature type="transmembrane region" description="Helical" evidence="2">
    <location>
        <begin position="102"/>
        <end position="125"/>
    </location>
</feature>
<evidence type="ECO:0000313" key="3">
    <source>
        <dbReference type="EMBL" id="CAD7287025.1"/>
    </source>
</evidence>
<gene>
    <name evidence="3" type="ORF">LMG7974_00204</name>
</gene>
<reference evidence="3 4" key="1">
    <citation type="submission" date="2020-11" db="EMBL/GenBank/DDBJ databases">
        <authorList>
            <person name="Peeters C."/>
        </authorList>
    </citation>
    <scope>NUCLEOTIDE SEQUENCE [LARGE SCALE GENOMIC DNA]</scope>
    <source>
        <strain evidence="3 4">LMG 7974</strain>
    </source>
</reference>
<keyword evidence="4" id="KW-1185">Reference proteome</keyword>
<feature type="coiled-coil region" evidence="1">
    <location>
        <begin position="71"/>
        <end position="102"/>
    </location>
</feature>
<dbReference type="Proteomes" id="UP000789803">
    <property type="component" value="Unassembled WGS sequence"/>
</dbReference>
<keyword evidence="1" id="KW-0175">Coiled coil</keyword>
<dbReference type="EMBL" id="CAJHOF010000001">
    <property type="protein sequence ID" value="CAD7287025.1"/>
    <property type="molecule type" value="Genomic_DNA"/>
</dbReference>